<protein>
    <recommendedName>
        <fullName evidence="2">UspA domain-containing protein</fullName>
    </recommendedName>
</protein>
<dbReference type="PANTHER" id="PTHR46268">
    <property type="entry name" value="STRESS RESPONSE PROTEIN NHAX"/>
    <property type="match status" value="1"/>
</dbReference>
<dbReference type="AlphaFoldDB" id="A0A4S3KJW1"/>
<evidence type="ECO:0000259" key="2">
    <source>
        <dbReference type="Pfam" id="PF00582"/>
    </source>
</evidence>
<feature type="domain" description="UspA" evidence="2">
    <location>
        <begin position="24"/>
        <end position="157"/>
    </location>
</feature>
<name>A0A4S3KJW1_9GAMM</name>
<dbReference type="InterPro" id="IPR006015">
    <property type="entry name" value="Universal_stress_UspA"/>
</dbReference>
<comment type="similarity">
    <text evidence="1">Belongs to the universal stress protein A family.</text>
</comment>
<proteinExistence type="inferred from homology"/>
<gene>
    <name evidence="3" type="ORF">B1806_11965</name>
</gene>
<organism evidence="3 4">
    <name type="scientific">Metallibacterium scheffleri</name>
    <dbReference type="NCBI Taxonomy" id="993689"/>
    <lineage>
        <taxon>Bacteria</taxon>
        <taxon>Pseudomonadati</taxon>
        <taxon>Pseudomonadota</taxon>
        <taxon>Gammaproteobacteria</taxon>
        <taxon>Lysobacterales</taxon>
        <taxon>Rhodanobacteraceae</taxon>
        <taxon>Metallibacterium</taxon>
    </lineage>
</organism>
<dbReference type="CDD" id="cd00293">
    <property type="entry name" value="USP-like"/>
    <property type="match status" value="1"/>
</dbReference>
<keyword evidence="4" id="KW-1185">Reference proteome</keyword>
<dbReference type="OrthoDB" id="2243761at2"/>
<evidence type="ECO:0000313" key="4">
    <source>
        <dbReference type="Proteomes" id="UP000307749"/>
    </source>
</evidence>
<reference evidence="3 4" key="1">
    <citation type="submission" date="2017-02" db="EMBL/GenBank/DDBJ databases">
        <title>Whole genome sequencing of Metallibacterium scheffleri DSM 24874 (T).</title>
        <authorList>
            <person name="Kumar S."/>
            <person name="Patil P."/>
            <person name="Patil P.B."/>
        </authorList>
    </citation>
    <scope>NUCLEOTIDE SEQUENCE [LARGE SCALE GENOMIC DNA]</scope>
    <source>
        <strain evidence="3 4">DSM 24874</strain>
    </source>
</reference>
<dbReference type="EMBL" id="MWQO01000042">
    <property type="protein sequence ID" value="THD09093.1"/>
    <property type="molecule type" value="Genomic_DNA"/>
</dbReference>
<evidence type="ECO:0000256" key="1">
    <source>
        <dbReference type="ARBA" id="ARBA00008791"/>
    </source>
</evidence>
<dbReference type="SUPFAM" id="SSF52402">
    <property type="entry name" value="Adenine nucleotide alpha hydrolases-like"/>
    <property type="match status" value="1"/>
</dbReference>
<accession>A0A4S3KJW1</accession>
<dbReference type="Pfam" id="PF00582">
    <property type="entry name" value="Usp"/>
    <property type="match status" value="1"/>
</dbReference>
<dbReference type="PANTHER" id="PTHR46268:SF6">
    <property type="entry name" value="UNIVERSAL STRESS PROTEIN UP12"/>
    <property type="match status" value="1"/>
</dbReference>
<comment type="caution">
    <text evidence="3">The sequence shown here is derived from an EMBL/GenBank/DDBJ whole genome shotgun (WGS) entry which is preliminary data.</text>
</comment>
<dbReference type="Gene3D" id="3.40.50.12370">
    <property type="match status" value="1"/>
</dbReference>
<dbReference type="Proteomes" id="UP000307749">
    <property type="component" value="Unassembled WGS sequence"/>
</dbReference>
<evidence type="ECO:0000313" key="3">
    <source>
        <dbReference type="EMBL" id="THD09093.1"/>
    </source>
</evidence>
<sequence>MGSCPLAAGWLGWRRVMAANTAPLLVAWDGSGPAQRAFDYALDLARLRAQPLRVISVIELPEVYGGVGMGEVDPQRIADMRQTLMKLSATAKAAGVECSGEVLLGAPAELLIDALRSSNAAALVMGHTEKNLLMRWLLGSVSRTVLDEAKVPVTLVP</sequence>
<dbReference type="STRING" id="993689.GCA_002077135_03370"/>
<dbReference type="PRINTS" id="PR01438">
    <property type="entry name" value="UNVRSLSTRESS"/>
</dbReference>
<dbReference type="InterPro" id="IPR006016">
    <property type="entry name" value="UspA"/>
</dbReference>